<dbReference type="PRINTS" id="PR00205">
    <property type="entry name" value="CADHERIN"/>
</dbReference>
<keyword evidence="7" id="KW-1133">Transmembrane helix</keyword>
<dbReference type="InterPro" id="IPR002126">
    <property type="entry name" value="Cadherin-like_dom"/>
</dbReference>
<dbReference type="GO" id="GO:0005911">
    <property type="term" value="C:cell-cell junction"/>
    <property type="evidence" value="ECO:0007669"/>
    <property type="project" value="TreeGrafter"/>
</dbReference>
<dbReference type="GO" id="GO:0001736">
    <property type="term" value="P:establishment of planar polarity"/>
    <property type="evidence" value="ECO:0007669"/>
    <property type="project" value="UniProtKB-ARBA"/>
</dbReference>
<protein>
    <recommendedName>
        <fullName evidence="12">Cadherin domain-containing protein</fullName>
    </recommendedName>
</protein>
<feature type="non-terminal residue" evidence="13">
    <location>
        <position position="291"/>
    </location>
</feature>
<accession>A0A1B6D1I6</accession>
<dbReference type="PANTHER" id="PTHR24025:SF23">
    <property type="entry name" value="NEURAL-CADHERIN"/>
    <property type="match status" value="1"/>
</dbReference>
<proteinExistence type="predicted"/>
<evidence type="ECO:0000256" key="9">
    <source>
        <dbReference type="ARBA" id="ARBA00023157"/>
    </source>
</evidence>
<dbReference type="PANTHER" id="PTHR24025">
    <property type="entry name" value="DESMOGLEIN FAMILY MEMBER"/>
    <property type="match status" value="1"/>
</dbReference>
<keyword evidence="3" id="KW-0812">Transmembrane</keyword>
<dbReference type="SUPFAM" id="SSF49313">
    <property type="entry name" value="Cadherin-like"/>
    <property type="match status" value="3"/>
</dbReference>
<feature type="domain" description="Cadherin" evidence="12">
    <location>
        <begin position="104"/>
        <end position="204"/>
    </location>
</feature>
<keyword evidence="8" id="KW-0472">Membrane</keyword>
<dbReference type="GO" id="GO:0048513">
    <property type="term" value="P:animal organ development"/>
    <property type="evidence" value="ECO:0007669"/>
    <property type="project" value="UniProtKB-ARBA"/>
</dbReference>
<keyword evidence="10" id="KW-0325">Glycoprotein</keyword>
<dbReference type="GO" id="GO:0030154">
    <property type="term" value="P:cell differentiation"/>
    <property type="evidence" value="ECO:0007669"/>
    <property type="project" value="UniProtKB-ARBA"/>
</dbReference>
<dbReference type="InterPro" id="IPR015919">
    <property type="entry name" value="Cadherin-like_sf"/>
</dbReference>
<feature type="domain" description="Cadherin" evidence="12">
    <location>
        <begin position="2"/>
        <end position="94"/>
    </location>
</feature>
<dbReference type="EMBL" id="GEDC01017761">
    <property type="protein sequence ID" value="JAS19537.1"/>
    <property type="molecule type" value="Transcribed_RNA"/>
</dbReference>
<evidence type="ECO:0000256" key="2">
    <source>
        <dbReference type="ARBA" id="ARBA00022536"/>
    </source>
</evidence>
<dbReference type="GO" id="GO:0007156">
    <property type="term" value="P:homophilic cell adhesion via plasma membrane adhesion molecules"/>
    <property type="evidence" value="ECO:0007669"/>
    <property type="project" value="InterPro"/>
</dbReference>
<keyword evidence="2" id="KW-0245">EGF-like domain</keyword>
<organism evidence="13">
    <name type="scientific">Clastoptera arizonana</name>
    <name type="common">Arizona spittle bug</name>
    <dbReference type="NCBI Taxonomy" id="38151"/>
    <lineage>
        <taxon>Eukaryota</taxon>
        <taxon>Metazoa</taxon>
        <taxon>Ecdysozoa</taxon>
        <taxon>Arthropoda</taxon>
        <taxon>Hexapoda</taxon>
        <taxon>Insecta</taxon>
        <taxon>Pterygota</taxon>
        <taxon>Neoptera</taxon>
        <taxon>Paraneoptera</taxon>
        <taxon>Hemiptera</taxon>
        <taxon>Auchenorrhyncha</taxon>
        <taxon>Cercopoidea</taxon>
        <taxon>Clastopteridae</taxon>
        <taxon>Clastoptera</taxon>
    </lineage>
</organism>
<sequence>EVAVIEARDADSGDFGKVTFLLDRISSLGKFQIHPETGVLNITDRLNREEHGSYMLVIEAWDNYQFGYASGESRNAFKQIAVTITDVNDEPPVLERFPDNCIVVTEFHEPEETVTLLKASDADDPSTPNGWITFSILAGNEKGLFDIKEVNHWTAKIVSSDSLKDKYGNYTLVIKADDLGTPPNSVVSNLHICVTDFNDNPPRFISPPQNVTIRIPENATLGSTVIGVEAIDADQGPNAAVRYRLKQDNTGDWRTFSIDQDTGLITLKQPLDREMQKLYRIRVEAYDHGIP</sequence>
<evidence type="ECO:0000256" key="5">
    <source>
        <dbReference type="ARBA" id="ARBA00022837"/>
    </source>
</evidence>
<evidence type="ECO:0000256" key="3">
    <source>
        <dbReference type="ARBA" id="ARBA00022692"/>
    </source>
</evidence>
<feature type="domain" description="Cadherin" evidence="12">
    <location>
        <begin position="207"/>
        <end position="291"/>
    </location>
</feature>
<dbReference type="GO" id="GO:0048731">
    <property type="term" value="P:system development"/>
    <property type="evidence" value="ECO:0007669"/>
    <property type="project" value="UniProtKB-ARBA"/>
</dbReference>
<evidence type="ECO:0000256" key="4">
    <source>
        <dbReference type="ARBA" id="ARBA00022737"/>
    </source>
</evidence>
<evidence type="ECO:0000259" key="12">
    <source>
        <dbReference type="PROSITE" id="PS50268"/>
    </source>
</evidence>
<evidence type="ECO:0000256" key="1">
    <source>
        <dbReference type="ARBA" id="ARBA00004251"/>
    </source>
</evidence>
<dbReference type="GO" id="GO:0005886">
    <property type="term" value="C:plasma membrane"/>
    <property type="evidence" value="ECO:0007669"/>
    <property type="project" value="UniProtKB-SubCell"/>
</dbReference>
<comment type="subcellular location">
    <subcellularLocation>
        <location evidence="1">Cell membrane</location>
        <topology evidence="1">Single-pass type I membrane protein</topology>
    </subcellularLocation>
</comment>
<gene>
    <name evidence="13" type="ORF">g.45860</name>
</gene>
<dbReference type="GO" id="GO:0048589">
    <property type="term" value="P:developmental growth"/>
    <property type="evidence" value="ECO:0007669"/>
    <property type="project" value="UniProtKB-ARBA"/>
</dbReference>
<keyword evidence="4" id="KW-0677">Repeat</keyword>
<name>A0A1B6D1I6_9HEMI</name>
<dbReference type="FunFam" id="2.60.40.60:FF:000039">
    <property type="entry name" value="FAT atypical cadherin 3"/>
    <property type="match status" value="1"/>
</dbReference>
<dbReference type="CDD" id="cd11304">
    <property type="entry name" value="Cadherin_repeat"/>
    <property type="match status" value="3"/>
</dbReference>
<evidence type="ECO:0000256" key="11">
    <source>
        <dbReference type="PROSITE-ProRule" id="PRU00043"/>
    </source>
</evidence>
<dbReference type="FunFam" id="2.60.40.60:FF:000345">
    <property type="entry name" value="Cadherin 2"/>
    <property type="match status" value="1"/>
</dbReference>
<dbReference type="InterPro" id="IPR050971">
    <property type="entry name" value="Cadherin-domain_protein"/>
</dbReference>
<dbReference type="Pfam" id="PF00028">
    <property type="entry name" value="Cadherin"/>
    <property type="match status" value="3"/>
</dbReference>
<dbReference type="AlphaFoldDB" id="A0A1B6D1I6"/>
<evidence type="ECO:0000313" key="13">
    <source>
        <dbReference type="EMBL" id="JAS19537.1"/>
    </source>
</evidence>
<evidence type="ECO:0000256" key="6">
    <source>
        <dbReference type="ARBA" id="ARBA00022889"/>
    </source>
</evidence>
<dbReference type="InterPro" id="IPR020894">
    <property type="entry name" value="Cadherin_CS"/>
</dbReference>
<keyword evidence="5 11" id="KW-0106">Calcium</keyword>
<dbReference type="GO" id="GO:0007163">
    <property type="term" value="P:establishment or maintenance of cell polarity"/>
    <property type="evidence" value="ECO:0007669"/>
    <property type="project" value="UniProtKB-ARBA"/>
</dbReference>
<keyword evidence="9" id="KW-1015">Disulfide bond</keyword>
<keyword evidence="6" id="KW-0130">Cell adhesion</keyword>
<dbReference type="PROSITE" id="PS50268">
    <property type="entry name" value="CADHERIN_2"/>
    <property type="match status" value="3"/>
</dbReference>
<dbReference type="Gene3D" id="2.60.40.60">
    <property type="entry name" value="Cadherins"/>
    <property type="match status" value="3"/>
</dbReference>
<dbReference type="PROSITE" id="PS00232">
    <property type="entry name" value="CADHERIN_1"/>
    <property type="match status" value="1"/>
</dbReference>
<evidence type="ECO:0000256" key="8">
    <source>
        <dbReference type="ARBA" id="ARBA00023136"/>
    </source>
</evidence>
<evidence type="ECO:0000256" key="7">
    <source>
        <dbReference type="ARBA" id="ARBA00022989"/>
    </source>
</evidence>
<evidence type="ECO:0000256" key="10">
    <source>
        <dbReference type="ARBA" id="ARBA00023180"/>
    </source>
</evidence>
<dbReference type="GO" id="GO:0005509">
    <property type="term" value="F:calcium ion binding"/>
    <property type="evidence" value="ECO:0007669"/>
    <property type="project" value="UniProtKB-UniRule"/>
</dbReference>
<reference evidence="13" key="1">
    <citation type="submission" date="2015-12" db="EMBL/GenBank/DDBJ databases">
        <title>De novo transcriptome assembly of four potential Pierce s Disease insect vectors from Arizona vineyards.</title>
        <authorList>
            <person name="Tassone E.E."/>
        </authorList>
    </citation>
    <scope>NUCLEOTIDE SEQUENCE</scope>
</reference>
<dbReference type="SMART" id="SM00112">
    <property type="entry name" value="CA"/>
    <property type="match status" value="3"/>
</dbReference>
<feature type="non-terminal residue" evidence="13">
    <location>
        <position position="1"/>
    </location>
</feature>